<feature type="compositionally biased region" description="Polar residues" evidence="7">
    <location>
        <begin position="311"/>
        <end position="323"/>
    </location>
</feature>
<dbReference type="InterPro" id="IPR039189">
    <property type="entry name" value="Fcp1"/>
</dbReference>
<dbReference type="InterPro" id="IPR036412">
    <property type="entry name" value="HAD-like_sf"/>
</dbReference>
<evidence type="ECO:0000256" key="3">
    <source>
        <dbReference type="ARBA" id="ARBA00023242"/>
    </source>
</evidence>
<feature type="region of interest" description="Disordered" evidence="7">
    <location>
        <begin position="224"/>
        <end position="294"/>
    </location>
</feature>
<dbReference type="Gene3D" id="3.40.50.10190">
    <property type="entry name" value="BRCT domain"/>
    <property type="match status" value="1"/>
</dbReference>
<dbReference type="InterPro" id="IPR004274">
    <property type="entry name" value="FCP1_dom"/>
</dbReference>
<dbReference type="PROSITE" id="PS50172">
    <property type="entry name" value="BRCT"/>
    <property type="match status" value="1"/>
</dbReference>
<comment type="function">
    <text evidence="6">This promotes the activity of RNA polymerase II.</text>
</comment>
<dbReference type="NCBIfam" id="TIGR02250">
    <property type="entry name" value="FCP1_euk"/>
    <property type="match status" value="1"/>
</dbReference>
<organism evidence="10 11">
    <name type="scientific">Circinella minor</name>
    <dbReference type="NCBI Taxonomy" id="1195481"/>
    <lineage>
        <taxon>Eukaryota</taxon>
        <taxon>Fungi</taxon>
        <taxon>Fungi incertae sedis</taxon>
        <taxon>Mucoromycota</taxon>
        <taxon>Mucoromycotina</taxon>
        <taxon>Mucoromycetes</taxon>
        <taxon>Mucorales</taxon>
        <taxon>Lichtheimiaceae</taxon>
        <taxon>Circinella</taxon>
    </lineage>
</organism>
<feature type="compositionally biased region" description="Basic and acidic residues" evidence="7">
    <location>
        <begin position="237"/>
        <end position="271"/>
    </location>
</feature>
<dbReference type="EC" id="3.1.3.16" evidence="6"/>
<feature type="domain" description="FCP1 homology" evidence="9">
    <location>
        <begin position="58"/>
        <end position="230"/>
    </location>
</feature>
<evidence type="ECO:0000313" key="10">
    <source>
        <dbReference type="EMBL" id="KAG2226933.1"/>
    </source>
</evidence>
<feature type="domain" description="BRCT" evidence="8">
    <location>
        <begin position="387"/>
        <end position="480"/>
    </location>
</feature>
<dbReference type="PANTHER" id="PTHR23081:SF36">
    <property type="entry name" value="RNA POLYMERASE II SUBUNIT A C-TERMINAL DOMAIN PHOSPHATASE"/>
    <property type="match status" value="1"/>
</dbReference>
<dbReference type="GO" id="GO:0005634">
    <property type="term" value="C:nucleus"/>
    <property type="evidence" value="ECO:0007669"/>
    <property type="project" value="UniProtKB-SubCell"/>
</dbReference>
<accession>A0A8H7SF44</accession>
<dbReference type="InterPro" id="IPR036420">
    <property type="entry name" value="BRCT_dom_sf"/>
</dbReference>
<dbReference type="EMBL" id="JAEPRB010000012">
    <property type="protein sequence ID" value="KAG2226933.1"/>
    <property type="molecule type" value="Genomic_DNA"/>
</dbReference>
<comment type="catalytic activity">
    <reaction evidence="5 6">
        <text>O-phospho-L-threonyl-[protein] + H2O = L-threonyl-[protein] + phosphate</text>
        <dbReference type="Rhea" id="RHEA:47004"/>
        <dbReference type="Rhea" id="RHEA-COMP:11060"/>
        <dbReference type="Rhea" id="RHEA-COMP:11605"/>
        <dbReference type="ChEBI" id="CHEBI:15377"/>
        <dbReference type="ChEBI" id="CHEBI:30013"/>
        <dbReference type="ChEBI" id="CHEBI:43474"/>
        <dbReference type="ChEBI" id="CHEBI:61977"/>
        <dbReference type="EC" id="3.1.3.16"/>
    </reaction>
</comment>
<feature type="region of interest" description="Disordered" evidence="7">
    <location>
        <begin position="307"/>
        <end position="333"/>
    </location>
</feature>
<keyword evidence="11" id="KW-1185">Reference proteome</keyword>
<dbReference type="AlphaFoldDB" id="A0A8H7SF44"/>
<dbReference type="OrthoDB" id="10249888at2759"/>
<keyword evidence="2 6" id="KW-0378">Hydrolase</keyword>
<dbReference type="Proteomes" id="UP000646827">
    <property type="component" value="Unassembled WGS sequence"/>
</dbReference>
<dbReference type="SMART" id="SM00292">
    <property type="entry name" value="BRCT"/>
    <property type="match status" value="1"/>
</dbReference>
<feature type="region of interest" description="Disordered" evidence="7">
    <location>
        <begin position="480"/>
        <end position="673"/>
    </location>
</feature>
<dbReference type="SMART" id="SM00577">
    <property type="entry name" value="CPDc"/>
    <property type="match status" value="1"/>
</dbReference>
<reference evidence="10 11" key="1">
    <citation type="submission" date="2020-12" db="EMBL/GenBank/DDBJ databases">
        <title>Metabolic potential, ecology and presence of endohyphal bacteria is reflected in genomic diversity of Mucoromycotina.</title>
        <authorList>
            <person name="Muszewska A."/>
            <person name="Okrasinska A."/>
            <person name="Steczkiewicz K."/>
            <person name="Drgas O."/>
            <person name="Orlowska M."/>
            <person name="Perlinska-Lenart U."/>
            <person name="Aleksandrzak-Piekarczyk T."/>
            <person name="Szatraj K."/>
            <person name="Zielenkiewicz U."/>
            <person name="Pilsyk S."/>
            <person name="Malc E."/>
            <person name="Mieczkowski P."/>
            <person name="Kruszewska J.S."/>
            <person name="Biernat P."/>
            <person name="Pawlowska J."/>
        </authorList>
    </citation>
    <scope>NUCLEOTIDE SEQUENCE [LARGE SCALE GENOMIC DNA]</scope>
    <source>
        <strain evidence="10 11">CBS 142.35</strain>
    </source>
</reference>
<evidence type="ECO:0000313" key="11">
    <source>
        <dbReference type="Proteomes" id="UP000646827"/>
    </source>
</evidence>
<feature type="compositionally biased region" description="Acidic residues" evidence="7">
    <location>
        <begin position="516"/>
        <end position="531"/>
    </location>
</feature>
<dbReference type="SUPFAM" id="SSF52113">
    <property type="entry name" value="BRCT domain"/>
    <property type="match status" value="1"/>
</dbReference>
<evidence type="ECO:0000256" key="1">
    <source>
        <dbReference type="ARBA" id="ARBA00004123"/>
    </source>
</evidence>
<dbReference type="Pfam" id="PF03031">
    <property type="entry name" value="NIF"/>
    <property type="match status" value="1"/>
</dbReference>
<dbReference type="CDD" id="cd07521">
    <property type="entry name" value="HAD_FCP1-like"/>
    <property type="match status" value="1"/>
</dbReference>
<dbReference type="InterPro" id="IPR023214">
    <property type="entry name" value="HAD_sf"/>
</dbReference>
<dbReference type="InterPro" id="IPR001357">
    <property type="entry name" value="BRCT_dom"/>
</dbReference>
<evidence type="ECO:0000256" key="2">
    <source>
        <dbReference type="ARBA" id="ARBA00022801"/>
    </source>
</evidence>
<feature type="compositionally biased region" description="Acidic residues" evidence="7">
    <location>
        <begin position="272"/>
        <end position="292"/>
    </location>
</feature>
<dbReference type="Pfam" id="PF00533">
    <property type="entry name" value="BRCT"/>
    <property type="match status" value="1"/>
</dbReference>
<evidence type="ECO:0000256" key="5">
    <source>
        <dbReference type="ARBA" id="ARBA00048336"/>
    </source>
</evidence>
<comment type="catalytic activity">
    <reaction evidence="4 6">
        <text>O-phospho-L-seryl-[protein] + H2O = L-seryl-[protein] + phosphate</text>
        <dbReference type="Rhea" id="RHEA:20629"/>
        <dbReference type="Rhea" id="RHEA-COMP:9863"/>
        <dbReference type="Rhea" id="RHEA-COMP:11604"/>
        <dbReference type="ChEBI" id="CHEBI:15377"/>
        <dbReference type="ChEBI" id="CHEBI:29999"/>
        <dbReference type="ChEBI" id="CHEBI:43474"/>
        <dbReference type="ChEBI" id="CHEBI:83421"/>
        <dbReference type="EC" id="3.1.3.16"/>
    </reaction>
</comment>
<dbReference type="Gene3D" id="3.40.50.1000">
    <property type="entry name" value="HAD superfamily/HAD-like"/>
    <property type="match status" value="1"/>
</dbReference>
<dbReference type="PANTHER" id="PTHR23081">
    <property type="entry name" value="RNA POLYMERASE II CTD PHOSPHATASE"/>
    <property type="match status" value="1"/>
</dbReference>
<comment type="subcellular location">
    <subcellularLocation>
        <location evidence="1 6">Nucleus</location>
    </subcellularLocation>
</comment>
<dbReference type="GO" id="GO:0008420">
    <property type="term" value="F:RNA polymerase II CTD heptapeptide repeat phosphatase activity"/>
    <property type="evidence" value="ECO:0007669"/>
    <property type="project" value="UniProtKB-UniRule"/>
</dbReference>
<evidence type="ECO:0000259" key="8">
    <source>
        <dbReference type="PROSITE" id="PS50172"/>
    </source>
</evidence>
<evidence type="ECO:0000256" key="4">
    <source>
        <dbReference type="ARBA" id="ARBA00047761"/>
    </source>
</evidence>
<dbReference type="PROSITE" id="PS50969">
    <property type="entry name" value="FCP1"/>
    <property type="match status" value="1"/>
</dbReference>
<keyword evidence="3 6" id="KW-0539">Nucleus</keyword>
<dbReference type="SUPFAM" id="SSF56784">
    <property type="entry name" value="HAD-like"/>
    <property type="match status" value="1"/>
</dbReference>
<feature type="compositionally biased region" description="Acidic residues" evidence="7">
    <location>
        <begin position="649"/>
        <end position="660"/>
    </location>
</feature>
<sequence>MDCTHEVQFNGLCALCGAVLETNDNTKTHINMSHDNMGLTVSRQEAERLEHENAERLLEDRKLSLILDLDQTVVHATWDPTVGDWMRDENNTNHPATKDIRKFTLPGSSLMYYIKLRPGLSEFLRKVSEKYELHIYTMGTRHYAEAVAREIDPEDKLFRGRILSRDESGSVTQKKIQRLFPCDTSMVVVLDDRSDVWSFSPNLIKIKPYEFFVGIGDINSPFAPKQIPDVPAQPPKPRNEIGKHTDKGEKITDSKKEGEVKEIREDNKKEENDNEDGDDKEEEGEEGDEENGDESKILEEQEKIQEAMAKEQQQQRPLAQKQNELAPGQDRPLLVDNDKELYTMTEILTEVHDRFYKGLEIYNKQQTENGTGTPVEKPDVKDLIPQMKKKVLNDIHIVFSGLIPQQQTLSDSMYWRLAESFGAVCLPDLTGNVTHVIAAKAGTDKVNRARRTNKIFIVTIDWLLDSAARWEKQDEKRYILPSLNPSGDSGEVEVENPESTPFDDGAFDPDEHSLGEDVDWDEMDREVDDALNESGTDIGDTDSEAIDSPTSSQNSYIKKARRKRDGYNNRSESESEEEAKSPLAKRRMTTAMRGRSQLSQVSTLDDNEMESDNNSIPDSDMGVPDLGDVDDEENKQSDYYGDEDHIGYDEEEEEDDDSSSLDDFAGALDDEIE</sequence>
<evidence type="ECO:0000256" key="7">
    <source>
        <dbReference type="SAM" id="MobiDB-lite"/>
    </source>
</evidence>
<name>A0A8H7SF44_9FUNG</name>
<comment type="caution">
    <text evidence="10">The sequence shown here is derived from an EMBL/GenBank/DDBJ whole genome shotgun (WGS) entry which is preliminary data.</text>
</comment>
<dbReference type="CDD" id="cd17729">
    <property type="entry name" value="BRCT_CTDP1"/>
    <property type="match status" value="1"/>
</dbReference>
<gene>
    <name evidence="10" type="ORF">INT45_010212</name>
</gene>
<dbReference type="InterPro" id="IPR011947">
    <property type="entry name" value="FCP1_euk"/>
</dbReference>
<evidence type="ECO:0000259" key="9">
    <source>
        <dbReference type="PROSITE" id="PS50969"/>
    </source>
</evidence>
<protein>
    <recommendedName>
        <fullName evidence="6">RNA polymerase II subunit A C-terminal domain phosphatase</fullName>
        <ecNumber evidence="6">3.1.3.16</ecNumber>
    </recommendedName>
</protein>
<proteinExistence type="predicted"/>
<evidence type="ECO:0000256" key="6">
    <source>
        <dbReference type="RuleBase" id="RU366066"/>
    </source>
</evidence>